<protein>
    <submittedName>
        <fullName evidence="1">Uncharacterized protein</fullName>
    </submittedName>
</protein>
<comment type="caution">
    <text evidence="1">The sequence shown here is derived from an EMBL/GenBank/DDBJ whole genome shotgun (WGS) entry which is preliminary data.</text>
</comment>
<organism evidence="1">
    <name type="scientific">Tanacetum cinerariifolium</name>
    <name type="common">Dalmatian daisy</name>
    <name type="synonym">Chrysanthemum cinerariifolium</name>
    <dbReference type="NCBI Taxonomy" id="118510"/>
    <lineage>
        <taxon>Eukaryota</taxon>
        <taxon>Viridiplantae</taxon>
        <taxon>Streptophyta</taxon>
        <taxon>Embryophyta</taxon>
        <taxon>Tracheophyta</taxon>
        <taxon>Spermatophyta</taxon>
        <taxon>Magnoliopsida</taxon>
        <taxon>eudicotyledons</taxon>
        <taxon>Gunneridae</taxon>
        <taxon>Pentapetalae</taxon>
        <taxon>asterids</taxon>
        <taxon>campanulids</taxon>
        <taxon>Asterales</taxon>
        <taxon>Asteraceae</taxon>
        <taxon>Asteroideae</taxon>
        <taxon>Anthemideae</taxon>
        <taxon>Anthemidinae</taxon>
        <taxon>Tanacetum</taxon>
    </lineage>
</organism>
<name>A0A699HHR7_TANCI</name>
<dbReference type="AlphaFoldDB" id="A0A699HHR7"/>
<dbReference type="EMBL" id="BKCJ010158651">
    <property type="protein sequence ID" value="GEY19045.1"/>
    <property type="molecule type" value="Genomic_DNA"/>
</dbReference>
<feature type="non-terminal residue" evidence="1">
    <location>
        <position position="1"/>
    </location>
</feature>
<proteinExistence type="predicted"/>
<accession>A0A699HHR7</accession>
<sequence length="63" mass="6918">VRRFDGEKVWWGCGSMDRGLVREGSMGWVGGGGGSVVGTVEGGVNRWRVVRWCWSEDGFLAEV</sequence>
<reference evidence="1" key="1">
    <citation type="journal article" date="2019" name="Sci. Rep.">
        <title>Draft genome of Tanacetum cinerariifolium, the natural source of mosquito coil.</title>
        <authorList>
            <person name="Yamashiro T."/>
            <person name="Shiraishi A."/>
            <person name="Satake H."/>
            <person name="Nakayama K."/>
        </authorList>
    </citation>
    <scope>NUCLEOTIDE SEQUENCE</scope>
</reference>
<gene>
    <name evidence="1" type="ORF">Tci_391019</name>
</gene>
<evidence type="ECO:0000313" key="1">
    <source>
        <dbReference type="EMBL" id="GEY19045.1"/>
    </source>
</evidence>